<protein>
    <submittedName>
        <fullName evidence="1">Uncharacterized protein</fullName>
    </submittedName>
</protein>
<evidence type="ECO:0000313" key="2">
    <source>
        <dbReference type="Proteomes" id="UP000663508"/>
    </source>
</evidence>
<sequence length="83" mass="9615">MSNPEFHIAECPCCGIGQVVITKILDDIYFICDECQTIWSKPQDCRECSNMVSDININNMTYPTIEEIKKLGLWEFVSDKGWY</sequence>
<dbReference type="AlphaFoldDB" id="A0A8H8WY83"/>
<organism evidence="1 2">
    <name type="scientific">Methylobacterium indicum</name>
    <dbReference type="NCBI Taxonomy" id="1775910"/>
    <lineage>
        <taxon>Bacteria</taxon>
        <taxon>Pseudomonadati</taxon>
        <taxon>Pseudomonadota</taxon>
        <taxon>Alphaproteobacteria</taxon>
        <taxon>Hyphomicrobiales</taxon>
        <taxon>Methylobacteriaceae</taxon>
        <taxon>Methylobacterium</taxon>
    </lineage>
</organism>
<proteinExistence type="predicted"/>
<dbReference type="EMBL" id="AP024145">
    <property type="protein sequence ID" value="BCM86815.1"/>
    <property type="molecule type" value="Genomic_DNA"/>
</dbReference>
<dbReference type="KEGG" id="mind:mvi_52760"/>
<gene>
    <name evidence="1" type="ORF">mvi_52760</name>
</gene>
<reference evidence="1" key="1">
    <citation type="submission" date="2020-11" db="EMBL/GenBank/DDBJ databases">
        <title>Complete genome sequence of a novel pathogenic Methylobacterium strain isolated from rice in Vietnam.</title>
        <authorList>
            <person name="Lai K."/>
            <person name="Okazaki S."/>
            <person name="Higashi K."/>
            <person name="Mori H."/>
            <person name="Toyoda A."/>
            <person name="Kurokawa K."/>
        </authorList>
    </citation>
    <scope>NUCLEOTIDE SEQUENCE</scope>
    <source>
        <strain evidence="1">VL1</strain>
    </source>
</reference>
<evidence type="ECO:0000313" key="1">
    <source>
        <dbReference type="EMBL" id="BCM86815.1"/>
    </source>
</evidence>
<name>A0A8H8WY83_9HYPH</name>
<accession>A0A8H8WY83</accession>
<dbReference type="Proteomes" id="UP000663508">
    <property type="component" value="Chromosome"/>
</dbReference>